<keyword evidence="5" id="KW-1185">Reference proteome</keyword>
<evidence type="ECO:0000256" key="1">
    <source>
        <dbReference type="ARBA" id="ARBA00022630"/>
    </source>
</evidence>
<organism evidence="4 5">
    <name type="scientific">Massilia agri</name>
    <dbReference type="NCBI Taxonomy" id="1886785"/>
    <lineage>
        <taxon>Bacteria</taxon>
        <taxon>Pseudomonadati</taxon>
        <taxon>Pseudomonadota</taxon>
        <taxon>Betaproteobacteria</taxon>
        <taxon>Burkholderiales</taxon>
        <taxon>Oxalobacteraceae</taxon>
        <taxon>Telluria group</taxon>
        <taxon>Massilia</taxon>
    </lineage>
</organism>
<dbReference type="PRINTS" id="PR00469">
    <property type="entry name" value="PNDRDTASEII"/>
</dbReference>
<evidence type="ECO:0000259" key="3">
    <source>
        <dbReference type="Pfam" id="PF07992"/>
    </source>
</evidence>
<dbReference type="RefSeq" id="WP_258828913.1">
    <property type="nucleotide sequence ID" value="NZ_JANUHA010000011.1"/>
</dbReference>
<proteinExistence type="predicted"/>
<keyword evidence="1" id="KW-0285">Flavoprotein</keyword>
<evidence type="ECO:0000313" key="4">
    <source>
        <dbReference type="EMBL" id="MCS0597897.1"/>
    </source>
</evidence>
<dbReference type="InterPro" id="IPR050097">
    <property type="entry name" value="Ferredoxin-NADP_redctase_2"/>
</dbReference>
<reference evidence="4 5" key="1">
    <citation type="submission" date="2022-08" db="EMBL/GenBank/DDBJ databases">
        <title>Reclassification of Massilia species as members of the genera Telluria, Duganella, Pseudoduganella, Mokoshia gen. nov. and Zemynaea gen. nov. using orthogonal and non-orthogonal genome-based approaches.</title>
        <authorList>
            <person name="Bowman J.P."/>
        </authorList>
    </citation>
    <scope>NUCLEOTIDE SEQUENCE [LARGE SCALE GENOMIC DNA]</scope>
    <source>
        <strain evidence="4 5">JCM 31661</strain>
    </source>
</reference>
<dbReference type="EMBL" id="JANUHA010000011">
    <property type="protein sequence ID" value="MCS0597897.1"/>
    <property type="molecule type" value="Genomic_DNA"/>
</dbReference>
<keyword evidence="2" id="KW-0560">Oxidoreductase</keyword>
<gene>
    <name evidence="4" type="ORF">NX780_16230</name>
</gene>
<dbReference type="Gene3D" id="3.50.50.60">
    <property type="entry name" value="FAD/NAD(P)-binding domain"/>
    <property type="match status" value="2"/>
</dbReference>
<feature type="domain" description="FAD/NAD(P)-binding" evidence="3">
    <location>
        <begin position="8"/>
        <end position="294"/>
    </location>
</feature>
<protein>
    <submittedName>
        <fullName evidence="4">NAD(P)/FAD-dependent oxidoreductase</fullName>
    </submittedName>
</protein>
<evidence type="ECO:0000256" key="2">
    <source>
        <dbReference type="ARBA" id="ARBA00023002"/>
    </source>
</evidence>
<dbReference type="InterPro" id="IPR023753">
    <property type="entry name" value="FAD/NAD-binding_dom"/>
</dbReference>
<dbReference type="PANTHER" id="PTHR48105">
    <property type="entry name" value="THIOREDOXIN REDUCTASE 1-RELATED-RELATED"/>
    <property type="match status" value="1"/>
</dbReference>
<comment type="caution">
    <text evidence="4">The sequence shown here is derived from an EMBL/GenBank/DDBJ whole genome shotgun (WGS) entry which is preliminary data.</text>
</comment>
<dbReference type="SUPFAM" id="SSF51905">
    <property type="entry name" value="FAD/NAD(P)-binding domain"/>
    <property type="match status" value="1"/>
</dbReference>
<sequence>MDCARTVFDTLIIGGGPAGLTAGVYLRRFTRHIALVDKGNSRLSWIPVSHNYPGFPDGVNGVQLLENLRAQLANYGGSVMPGEITSLRLEDGIFVGDYAPMDGGEPCQIRAHTVLLATGVADAGMPVERWDEAVRCGAVRLCPVCDGWDVIDKRIGVVTSDINPVGHALFMRTFSADVLLFERGPVSTLNDEERQQLAAAQVRLIESPLVGVTMSDDMKPILHTKDGEDYPCDVFYPMLGENARSDLASSLGAETVECSKLLVDDHCRTQVPGLFAVGDVTRGLNQIAVATGQAALAATTIHNTLPWALRPAKESAAGA</sequence>
<evidence type="ECO:0000313" key="5">
    <source>
        <dbReference type="Proteomes" id="UP001206572"/>
    </source>
</evidence>
<accession>A0ABT2ANR8</accession>
<dbReference type="Proteomes" id="UP001206572">
    <property type="component" value="Unassembled WGS sequence"/>
</dbReference>
<name>A0ABT2ANR8_9BURK</name>
<dbReference type="PRINTS" id="PR00368">
    <property type="entry name" value="FADPNR"/>
</dbReference>
<dbReference type="InterPro" id="IPR036188">
    <property type="entry name" value="FAD/NAD-bd_sf"/>
</dbReference>
<dbReference type="Pfam" id="PF07992">
    <property type="entry name" value="Pyr_redox_2"/>
    <property type="match status" value="1"/>
</dbReference>